<organism evidence="5 6">
    <name type="scientific">Solibacillus kalamii</name>
    <dbReference type="NCBI Taxonomy" id="1748298"/>
    <lineage>
        <taxon>Bacteria</taxon>
        <taxon>Bacillati</taxon>
        <taxon>Bacillota</taxon>
        <taxon>Bacilli</taxon>
        <taxon>Bacillales</taxon>
        <taxon>Caryophanaceae</taxon>
        <taxon>Solibacillus</taxon>
    </lineage>
</organism>
<comment type="similarity">
    <text evidence="1">Belongs to the ATP-dependent AMP-binding enzyme family.</text>
</comment>
<evidence type="ECO:0000313" key="6">
    <source>
        <dbReference type="Proteomes" id="UP000196594"/>
    </source>
</evidence>
<dbReference type="Gene3D" id="3.40.50.12780">
    <property type="entry name" value="N-terminal domain of ligase-like"/>
    <property type="match status" value="1"/>
</dbReference>
<dbReference type="PANTHER" id="PTHR43201">
    <property type="entry name" value="ACYL-COA SYNTHETASE"/>
    <property type="match status" value="1"/>
</dbReference>
<dbReference type="InterPro" id="IPR000873">
    <property type="entry name" value="AMP-dep_synth/lig_dom"/>
</dbReference>
<comment type="caution">
    <text evidence="5">The sequence shown here is derived from an EMBL/GenBank/DDBJ whole genome shotgun (WGS) entry which is preliminary data.</text>
</comment>
<dbReference type="InterPro" id="IPR020845">
    <property type="entry name" value="AMP-binding_CS"/>
</dbReference>
<accession>A0ABX3ZHZ1</accession>
<reference evidence="5 6" key="1">
    <citation type="journal article" date="2017" name="Int. J. Syst. Evol. Microbiol.">
        <title>Solibacillus kalamii sp. nov., isolated from a high-efficiency particulate arrestance filter system used in the International Space Station.</title>
        <authorList>
            <person name="Checinska Sielaff A."/>
            <person name="Kumar R.M."/>
            <person name="Pal D."/>
            <person name="Mayilraj S."/>
            <person name="Venkateswaran K."/>
        </authorList>
    </citation>
    <scope>NUCLEOTIDE SEQUENCE [LARGE SCALE GENOMIC DNA]</scope>
    <source>
        <strain evidence="5 6">ISSFR-015</strain>
    </source>
</reference>
<evidence type="ECO:0000256" key="2">
    <source>
        <dbReference type="ARBA" id="ARBA00022598"/>
    </source>
</evidence>
<dbReference type="PANTHER" id="PTHR43201:SF5">
    <property type="entry name" value="MEDIUM-CHAIN ACYL-COA LIGASE ACSF2, MITOCHONDRIAL"/>
    <property type="match status" value="1"/>
</dbReference>
<evidence type="ECO:0000256" key="1">
    <source>
        <dbReference type="ARBA" id="ARBA00006432"/>
    </source>
</evidence>
<dbReference type="RefSeq" id="WP_087617127.1">
    <property type="nucleotide sequence ID" value="NZ_JAFBEY010000003.1"/>
</dbReference>
<evidence type="ECO:0000313" key="5">
    <source>
        <dbReference type="EMBL" id="OUZ39291.1"/>
    </source>
</evidence>
<feature type="domain" description="AMP-binding enzyme C-terminal" evidence="4">
    <location>
        <begin position="403"/>
        <end position="478"/>
    </location>
</feature>
<keyword evidence="6" id="KW-1185">Reference proteome</keyword>
<dbReference type="Pfam" id="PF00501">
    <property type="entry name" value="AMP-binding"/>
    <property type="match status" value="1"/>
</dbReference>
<gene>
    <name evidence="5" type="ORF">CBM15_08525</name>
</gene>
<feature type="domain" description="AMP-dependent synthetase/ligase" evidence="3">
    <location>
        <begin position="10"/>
        <end position="353"/>
    </location>
</feature>
<dbReference type="EMBL" id="NHNT01000004">
    <property type="protein sequence ID" value="OUZ39291.1"/>
    <property type="molecule type" value="Genomic_DNA"/>
</dbReference>
<dbReference type="Proteomes" id="UP000196594">
    <property type="component" value="Unassembled WGS sequence"/>
</dbReference>
<protein>
    <submittedName>
        <fullName evidence="5">Long-chain fatty acid--CoA ligase</fullName>
    </submittedName>
</protein>
<proteinExistence type="inferred from homology"/>
<dbReference type="PROSITE" id="PS00455">
    <property type="entry name" value="AMP_BINDING"/>
    <property type="match status" value="1"/>
</dbReference>
<dbReference type="SUPFAM" id="SSF56801">
    <property type="entry name" value="Acetyl-CoA synthetase-like"/>
    <property type="match status" value="1"/>
</dbReference>
<dbReference type="GO" id="GO:0016874">
    <property type="term" value="F:ligase activity"/>
    <property type="evidence" value="ECO:0007669"/>
    <property type="project" value="UniProtKB-KW"/>
</dbReference>
<dbReference type="Gene3D" id="3.30.300.30">
    <property type="match status" value="1"/>
</dbReference>
<evidence type="ECO:0000259" key="4">
    <source>
        <dbReference type="Pfam" id="PF13193"/>
    </source>
</evidence>
<dbReference type="InterPro" id="IPR025110">
    <property type="entry name" value="AMP-bd_C"/>
</dbReference>
<evidence type="ECO:0000259" key="3">
    <source>
        <dbReference type="Pfam" id="PF00501"/>
    </source>
</evidence>
<dbReference type="InterPro" id="IPR045851">
    <property type="entry name" value="AMP-bd_C_sf"/>
</dbReference>
<sequence>MQQLDFWIAKRAGQTPDKTALIQIETGETWTYKELMQHANGWSSTFSKQQLQQGDRVVTLMENSIESFAILIACRLNELIYVPLNTKLSISELQVVLSDCTPALLITDDTHCERAMQLSPAKFLTCGSSELIEPTTYKWRDEPQLPWMMIYTGGTTGKPKGVVLSYEAVTTNAINTVISWGLNDKDCTLNYMPLFHTGGINALALPILMAGGTVVIGQKFDPEKAVRAVDEYKTTVSLFVPTMYQSIIETDYFKQSCFPTVKLFLSGGAPCPKPVYECFQKRGLFFKEGYGLTEAGPNNFYIDAEIAMNKKGAIGKSMLFNEVKIINKEGQLCAEGEVGELCLKGSHVFTHYWKNEEATTETFEGGWLKTGDLAKFDEDGDYYIVGRKKEMIITGGENVYPQEVEQCLIAHEAVQEVSVIGIPNEKWGECVVAFVISGDPSEQLQSELLKYCKERLANYKVPKQIYFLQELPKTVVGKIDKKQLMSCVFITE</sequence>
<name>A0ABX3ZHZ1_9BACL</name>
<dbReference type="InterPro" id="IPR042099">
    <property type="entry name" value="ANL_N_sf"/>
</dbReference>
<keyword evidence="2 5" id="KW-0436">Ligase</keyword>
<dbReference type="Pfam" id="PF13193">
    <property type="entry name" value="AMP-binding_C"/>
    <property type="match status" value="1"/>
</dbReference>